<keyword evidence="1" id="KW-0614">Plasmid</keyword>
<accession>K9ZRY9</accession>
<keyword evidence="2" id="KW-1185">Reference proteome</keyword>
<evidence type="ECO:0000313" key="1">
    <source>
        <dbReference type="EMBL" id="AFZ61282.1"/>
    </source>
</evidence>
<organism evidence="1 2">
    <name type="scientific">Anabaena cylindrica (strain ATCC 27899 / PCC 7122)</name>
    <dbReference type="NCBI Taxonomy" id="272123"/>
    <lineage>
        <taxon>Bacteria</taxon>
        <taxon>Bacillati</taxon>
        <taxon>Cyanobacteriota</taxon>
        <taxon>Cyanophyceae</taxon>
        <taxon>Nostocales</taxon>
        <taxon>Nostocaceae</taxon>
        <taxon>Anabaena</taxon>
    </lineage>
</organism>
<proteinExistence type="predicted"/>
<dbReference type="EMBL" id="CP003662">
    <property type="protein sequence ID" value="AFZ61282.1"/>
    <property type="molecule type" value="Genomic_DNA"/>
</dbReference>
<dbReference type="PATRIC" id="fig|272123.3.peg.6520"/>
<sequence length="98" mass="11476">MTFSLMPPSKDKCQECAVNHPVGEPHNPQSFYYKYRFNLEHSRLPTWADAMAHCSEEVQQRWITNLTNIGVDIYSTDLTGGIKTIEERERRIRNKHPN</sequence>
<dbReference type="OrthoDB" id="7568793at2"/>
<dbReference type="Proteomes" id="UP000010474">
    <property type="component" value="Plasmid pANACY.03"/>
</dbReference>
<reference evidence="2" key="1">
    <citation type="journal article" date="2013" name="Proc. Natl. Acad. Sci. U.S.A.">
        <title>Improving the coverage of the cyanobacterial phylum using diversity-driven genome sequencing.</title>
        <authorList>
            <person name="Shih P.M."/>
            <person name="Wu D."/>
            <person name="Latifi A."/>
            <person name="Axen S.D."/>
            <person name="Fewer D.P."/>
            <person name="Talla E."/>
            <person name="Calteau A."/>
            <person name="Cai F."/>
            <person name="Tandeau de Marsac N."/>
            <person name="Rippka R."/>
            <person name="Herdman M."/>
            <person name="Sivonen K."/>
            <person name="Coursin T."/>
            <person name="Laurent T."/>
            <person name="Goodwin L."/>
            <person name="Nolan M."/>
            <person name="Davenport K.W."/>
            <person name="Han C.S."/>
            <person name="Rubin E.M."/>
            <person name="Eisen J.A."/>
            <person name="Woyke T."/>
            <person name="Gugger M."/>
            <person name="Kerfeld C.A."/>
        </authorList>
    </citation>
    <scope>NUCLEOTIDE SEQUENCE [LARGE SCALE GENOMIC DNA]</scope>
    <source>
        <strain evidence="2">ATCC 27899 / PCC 7122</strain>
    </source>
</reference>
<name>K9ZRY9_ANACC</name>
<geneLocation type="plasmid" evidence="1 2">
    <name>pANACY.03</name>
</geneLocation>
<dbReference type="RefSeq" id="WP_015217751.1">
    <property type="nucleotide sequence ID" value="NC_019773.1"/>
</dbReference>
<dbReference type="AlphaFoldDB" id="K9ZRY9"/>
<protein>
    <submittedName>
        <fullName evidence="1">Uncharacterized protein</fullName>
    </submittedName>
</protein>
<gene>
    <name evidence="1" type="ordered locus">Anacy_6004</name>
</gene>
<evidence type="ECO:0000313" key="2">
    <source>
        <dbReference type="Proteomes" id="UP000010474"/>
    </source>
</evidence>
<dbReference type="HOGENOM" id="CLU_2540855_0_0_3"/>
<dbReference type="KEGG" id="acy:Anacy_6004"/>